<evidence type="ECO:0000313" key="3">
    <source>
        <dbReference type="Proteomes" id="UP001299068"/>
    </source>
</evidence>
<keyword evidence="3" id="KW-1185">Reference proteome</keyword>
<comment type="caution">
    <text evidence="2">The sequence shown here is derived from an EMBL/GenBank/DDBJ whole genome shotgun (WGS) entry which is preliminary data.</text>
</comment>
<dbReference type="EMBL" id="JAIKTU010000005">
    <property type="protein sequence ID" value="MBY0755351.1"/>
    <property type="molecule type" value="Genomic_DNA"/>
</dbReference>
<dbReference type="PROSITE" id="PS51257">
    <property type="entry name" value="PROKAR_LIPOPROTEIN"/>
    <property type="match status" value="1"/>
</dbReference>
<evidence type="ECO:0000313" key="2">
    <source>
        <dbReference type="EMBL" id="MBY0755351.1"/>
    </source>
</evidence>
<dbReference type="RefSeq" id="WP_221860561.1">
    <property type="nucleotide sequence ID" value="NZ_JAIKTU010000005.1"/>
</dbReference>
<dbReference type="Proteomes" id="UP001299068">
    <property type="component" value="Unassembled WGS sequence"/>
</dbReference>
<dbReference type="InterPro" id="IPR046878">
    <property type="entry name" value="Big_14"/>
</dbReference>
<accession>A0ABS7KX26</accession>
<sequence length="151" mass="17422">MKRISLVSYLLIILVTLISCSQKINFSKLEKSKYGDIGESKEISVSIKETEITTDTKDITLLFTNNSDMEYSYGEETHLEINHNGAWHVVTISPKVIWNDIGHIIPKKDKTEKKILLKDYYGKLESGRYRVINEFYSNVNEVLVSIEFNVK</sequence>
<gene>
    <name evidence="2" type="ORF">K5V21_07760</name>
</gene>
<name>A0ABS7KX26_CLOSR</name>
<organism evidence="2 3">
    <name type="scientific">Clostridium sardiniense</name>
    <name type="common">Clostridium absonum</name>
    <dbReference type="NCBI Taxonomy" id="29369"/>
    <lineage>
        <taxon>Bacteria</taxon>
        <taxon>Bacillati</taxon>
        <taxon>Bacillota</taxon>
        <taxon>Clostridia</taxon>
        <taxon>Eubacteriales</taxon>
        <taxon>Clostridiaceae</taxon>
        <taxon>Clostridium</taxon>
    </lineage>
</organism>
<dbReference type="Pfam" id="PF20251">
    <property type="entry name" value="Big_14"/>
    <property type="match status" value="1"/>
</dbReference>
<proteinExistence type="predicted"/>
<feature type="domain" description="Bacterial Ig-like" evidence="1">
    <location>
        <begin position="40"/>
        <end position="140"/>
    </location>
</feature>
<protein>
    <recommendedName>
        <fullName evidence="1">Bacterial Ig-like domain-containing protein</fullName>
    </recommendedName>
</protein>
<evidence type="ECO:0000259" key="1">
    <source>
        <dbReference type="Pfam" id="PF20251"/>
    </source>
</evidence>
<reference evidence="2 3" key="1">
    <citation type="journal article" date="2021" name="Cell Host Microbe">
        <title>in vivo commensal control of Clostridioides difficile virulence.</title>
        <authorList>
            <person name="Girinathan B.P."/>
            <person name="Dibenedetto N."/>
            <person name="Worley J.N."/>
            <person name="Peltier J."/>
            <person name="Arrieta-Ortiz M.L."/>
            <person name="Rupa Christinal Immanuel S."/>
            <person name="Lavin R."/>
            <person name="Delaney M.L."/>
            <person name="Cummins C."/>
            <person name="Hoffmann M."/>
            <person name="Luo Y."/>
            <person name="Gonzalez-Escalona N."/>
            <person name="Allard M."/>
            <person name="Onderdonk A.B."/>
            <person name="Gerber G.K."/>
            <person name="Sonenshein A.L."/>
            <person name="Baliga N."/>
            <person name="Dupuy B."/>
            <person name="Bry L."/>
        </authorList>
    </citation>
    <scope>NUCLEOTIDE SEQUENCE [LARGE SCALE GENOMIC DNA]</scope>
    <source>
        <strain evidence="2 3">DSM 599</strain>
    </source>
</reference>